<dbReference type="AlphaFoldDB" id="A0A0B7MJW6"/>
<protein>
    <recommendedName>
        <fullName evidence="1">non-specific serine/threonine protein kinase</fullName>
        <ecNumber evidence="1">2.7.11.1</ecNumber>
    </recommendedName>
</protein>
<keyword evidence="5 6" id="KW-0067">ATP-binding</keyword>
<dbReference type="SUPFAM" id="SSF56112">
    <property type="entry name" value="Protein kinase-like (PK-like)"/>
    <property type="match status" value="1"/>
</dbReference>
<dbReference type="PROSITE" id="PS50006">
    <property type="entry name" value="FHA_DOMAIN"/>
    <property type="match status" value="1"/>
</dbReference>
<evidence type="ECO:0000256" key="3">
    <source>
        <dbReference type="ARBA" id="ARBA00022741"/>
    </source>
</evidence>
<dbReference type="InterPro" id="IPR000719">
    <property type="entry name" value="Prot_kinase_dom"/>
</dbReference>
<keyword evidence="7" id="KW-0175">Coiled coil</keyword>
<dbReference type="Pfam" id="PF00069">
    <property type="entry name" value="Pkinase"/>
    <property type="match status" value="1"/>
</dbReference>
<dbReference type="GO" id="GO:0005524">
    <property type="term" value="F:ATP binding"/>
    <property type="evidence" value="ECO:0007669"/>
    <property type="project" value="UniProtKB-UniRule"/>
</dbReference>
<dbReference type="PROSITE" id="PS50011">
    <property type="entry name" value="PROTEIN_KINASE_DOM"/>
    <property type="match status" value="1"/>
</dbReference>
<evidence type="ECO:0000256" key="7">
    <source>
        <dbReference type="SAM" id="Coils"/>
    </source>
</evidence>
<dbReference type="PANTHER" id="PTHR43289">
    <property type="entry name" value="MITOGEN-ACTIVATED PROTEIN KINASE KINASE KINASE 20-RELATED"/>
    <property type="match status" value="1"/>
</dbReference>
<dbReference type="Proteomes" id="UP000046155">
    <property type="component" value="Unassembled WGS sequence"/>
</dbReference>
<feature type="domain" description="FHA" evidence="8">
    <location>
        <begin position="27"/>
        <end position="76"/>
    </location>
</feature>
<sequence length="547" mass="60476">MPSKIILKVTKGELAGKEFIYDSKEQLFIGRQDDCTIVLPDKSVSRYHCMLEVTPPDVTARDFGSLNGTYLNGKIIGQRERSVSVEDAQKEYHEEFELHDGDRLGLGKHCEILLHTVLAKRCANCGEELPDDRASLDGRTIDDDAPQSYVNRKGEAICEACHLQQEAEAMAADLERKLKQAADKAEEEIRQAASRKKCPGCGAIFTPQDPDNNLCPQCARDQGKVLQEILVQALGGILGQRSQKDHGPATIKGFRKVRKLGAGGMGAVWLVQDEKTGRQYALKTMLPEVAANKLAKDTFLREAMLGEALDHKNVIKVFKTGCQNGVFYILMELCEGGSVDKYMERYGSKLPLDIATFIVLQALDGLEYAHHANVSVKCGWRTRDSRGVVHRDFKPANIFLADNSTYPAAKVADFGLAKGFETAGLSKHTRTGTVSGTPVFQPRKQIANFKYAKPDVDVWAAAASYYYMLTANIPKEIKGKDIWLAMYTEKAVPIRQRDPQIPEKLAAVIDKALVETPDIGIQSARELKQQIVAALPDEVKKTVRGVI</sequence>
<reference evidence="11" key="1">
    <citation type="submission" date="2015-01" db="EMBL/GenBank/DDBJ databases">
        <authorList>
            <person name="Manzoor Shahid"/>
            <person name="Zubair Saima"/>
        </authorList>
    </citation>
    <scope>NUCLEOTIDE SEQUENCE [LARGE SCALE GENOMIC DNA]</scope>
    <source>
        <strain evidence="11">Sp3</strain>
    </source>
</reference>
<evidence type="ECO:0000256" key="2">
    <source>
        <dbReference type="ARBA" id="ARBA00022679"/>
    </source>
</evidence>
<dbReference type="InterPro" id="IPR008271">
    <property type="entry name" value="Ser/Thr_kinase_AS"/>
</dbReference>
<keyword evidence="3 6" id="KW-0547">Nucleotide-binding</keyword>
<dbReference type="SMART" id="SM00240">
    <property type="entry name" value="FHA"/>
    <property type="match status" value="1"/>
</dbReference>
<feature type="domain" description="Protein kinase" evidence="9">
    <location>
        <begin position="254"/>
        <end position="547"/>
    </location>
</feature>
<accession>A0A0B7MJW6</accession>
<keyword evidence="4" id="KW-0418">Kinase</keyword>
<dbReference type="EMBL" id="CDRZ01000042">
    <property type="protein sequence ID" value="CEO87952.1"/>
    <property type="molecule type" value="Genomic_DNA"/>
</dbReference>
<keyword evidence="11" id="KW-1185">Reference proteome</keyword>
<dbReference type="PROSITE" id="PS00108">
    <property type="entry name" value="PROTEIN_KINASE_ST"/>
    <property type="match status" value="1"/>
</dbReference>
<evidence type="ECO:0000313" key="11">
    <source>
        <dbReference type="Proteomes" id="UP000046155"/>
    </source>
</evidence>
<evidence type="ECO:0000256" key="4">
    <source>
        <dbReference type="ARBA" id="ARBA00022777"/>
    </source>
</evidence>
<dbReference type="Gene3D" id="2.60.200.20">
    <property type="match status" value="1"/>
</dbReference>
<dbReference type="RefSeq" id="WP_052835241.1">
    <property type="nucleotide sequence ID" value="NZ_CDRZ01000042.1"/>
</dbReference>
<dbReference type="InterPro" id="IPR008984">
    <property type="entry name" value="SMAD_FHA_dom_sf"/>
</dbReference>
<evidence type="ECO:0000259" key="9">
    <source>
        <dbReference type="PROSITE" id="PS50011"/>
    </source>
</evidence>
<dbReference type="Gene3D" id="3.30.200.20">
    <property type="entry name" value="Phosphorylase Kinase, domain 1"/>
    <property type="match status" value="1"/>
</dbReference>
<dbReference type="SUPFAM" id="SSF49879">
    <property type="entry name" value="SMAD/FHA domain"/>
    <property type="match status" value="1"/>
</dbReference>
<organism evidence="10 11">
    <name type="scientific">Syntrophaceticus schinkii</name>
    <dbReference type="NCBI Taxonomy" id="499207"/>
    <lineage>
        <taxon>Bacteria</taxon>
        <taxon>Bacillati</taxon>
        <taxon>Bacillota</taxon>
        <taxon>Clostridia</taxon>
        <taxon>Thermoanaerobacterales</taxon>
        <taxon>Thermoanaerobacterales Family III. Incertae Sedis</taxon>
        <taxon>Syntrophaceticus</taxon>
    </lineage>
</organism>
<keyword evidence="2" id="KW-0808">Transferase</keyword>
<dbReference type="OrthoDB" id="9788659at2"/>
<feature type="coiled-coil region" evidence="7">
    <location>
        <begin position="164"/>
        <end position="195"/>
    </location>
</feature>
<dbReference type="InterPro" id="IPR000253">
    <property type="entry name" value="FHA_dom"/>
</dbReference>
<feature type="binding site" evidence="6">
    <location>
        <position position="283"/>
    </location>
    <ligand>
        <name>ATP</name>
        <dbReference type="ChEBI" id="CHEBI:30616"/>
    </ligand>
</feature>
<dbReference type="EC" id="2.7.11.1" evidence="1"/>
<evidence type="ECO:0000256" key="5">
    <source>
        <dbReference type="ARBA" id="ARBA00022840"/>
    </source>
</evidence>
<gene>
    <name evidence="10" type="ORF">SSCH_1360005</name>
</gene>
<evidence type="ECO:0000259" key="8">
    <source>
        <dbReference type="PROSITE" id="PS50006"/>
    </source>
</evidence>
<dbReference type="CDD" id="cd14014">
    <property type="entry name" value="STKc_PknB_like"/>
    <property type="match status" value="1"/>
</dbReference>
<dbReference type="Pfam" id="PF00498">
    <property type="entry name" value="FHA"/>
    <property type="match status" value="1"/>
</dbReference>
<dbReference type="PANTHER" id="PTHR43289:SF6">
    <property type="entry name" value="SERINE_THREONINE-PROTEIN KINASE NEKL-3"/>
    <property type="match status" value="1"/>
</dbReference>
<dbReference type="InterPro" id="IPR011009">
    <property type="entry name" value="Kinase-like_dom_sf"/>
</dbReference>
<evidence type="ECO:0000256" key="1">
    <source>
        <dbReference type="ARBA" id="ARBA00012513"/>
    </source>
</evidence>
<proteinExistence type="predicted"/>
<dbReference type="InterPro" id="IPR017441">
    <property type="entry name" value="Protein_kinase_ATP_BS"/>
</dbReference>
<dbReference type="Gene3D" id="1.10.510.10">
    <property type="entry name" value="Transferase(Phosphotransferase) domain 1"/>
    <property type="match status" value="1"/>
</dbReference>
<dbReference type="GO" id="GO:0004674">
    <property type="term" value="F:protein serine/threonine kinase activity"/>
    <property type="evidence" value="ECO:0007669"/>
    <property type="project" value="UniProtKB-EC"/>
</dbReference>
<dbReference type="PROSITE" id="PS00107">
    <property type="entry name" value="PROTEIN_KINASE_ATP"/>
    <property type="match status" value="1"/>
</dbReference>
<evidence type="ECO:0000313" key="10">
    <source>
        <dbReference type="EMBL" id="CEO87952.1"/>
    </source>
</evidence>
<evidence type="ECO:0000256" key="6">
    <source>
        <dbReference type="PROSITE-ProRule" id="PRU10141"/>
    </source>
</evidence>
<name>A0A0B7MJW6_9FIRM</name>